<evidence type="ECO:0000259" key="2">
    <source>
        <dbReference type="PROSITE" id="PS50943"/>
    </source>
</evidence>
<keyword evidence="4" id="KW-1185">Reference proteome</keyword>
<gene>
    <name evidence="3" type="ORF">SAMN05661091_4112</name>
</gene>
<dbReference type="Gene3D" id="1.10.260.40">
    <property type="entry name" value="lambda repressor-like DNA-binding domains"/>
    <property type="match status" value="1"/>
</dbReference>
<accession>A0A1X7HK13</accession>
<dbReference type="Pfam" id="PF01381">
    <property type="entry name" value="HTH_3"/>
    <property type="match status" value="1"/>
</dbReference>
<dbReference type="Proteomes" id="UP000192940">
    <property type="component" value="Chromosome I"/>
</dbReference>
<dbReference type="SUPFAM" id="SSF47413">
    <property type="entry name" value="lambda repressor-like DNA-binding domains"/>
    <property type="match status" value="1"/>
</dbReference>
<dbReference type="SMART" id="SM00530">
    <property type="entry name" value="HTH_XRE"/>
    <property type="match status" value="1"/>
</dbReference>
<keyword evidence="1 3" id="KW-0238">DNA-binding</keyword>
<dbReference type="PROSITE" id="PS50943">
    <property type="entry name" value="HTH_CROC1"/>
    <property type="match status" value="1"/>
</dbReference>
<evidence type="ECO:0000256" key="1">
    <source>
        <dbReference type="ARBA" id="ARBA00023125"/>
    </source>
</evidence>
<feature type="domain" description="HTH cro/C1-type" evidence="2">
    <location>
        <begin position="7"/>
        <end position="61"/>
    </location>
</feature>
<dbReference type="GO" id="GO:0003677">
    <property type="term" value="F:DNA binding"/>
    <property type="evidence" value="ECO:0007669"/>
    <property type="project" value="UniProtKB-KW"/>
</dbReference>
<evidence type="ECO:0000313" key="3">
    <source>
        <dbReference type="EMBL" id="SMF88096.1"/>
    </source>
</evidence>
<protein>
    <submittedName>
        <fullName evidence="3">DNA-binding transcriptional regulator, XRE-family HTH domain</fullName>
    </submittedName>
</protein>
<dbReference type="RefSeq" id="WP_208914886.1">
    <property type="nucleotide sequence ID" value="NZ_LT840184.1"/>
</dbReference>
<dbReference type="PANTHER" id="PTHR46797">
    <property type="entry name" value="HTH-TYPE TRANSCRIPTIONAL REGULATOR"/>
    <property type="match status" value="1"/>
</dbReference>
<name>A0A1X7HK13_9BACL</name>
<dbReference type="EMBL" id="LT840184">
    <property type="protein sequence ID" value="SMF88096.1"/>
    <property type="molecule type" value="Genomic_DNA"/>
</dbReference>
<sequence length="128" mass="14594">MDNSNRIRERRKELGLSGPEVAAELGISTQYLYDIERGKRGLSGEILINVSEILKATTDYLLKKTSLNFYGVDITNKNSDPHEESELADIPIEKLNQFKLTYKGHELSKEEADDVINLLEAALKRWKK</sequence>
<reference evidence="3 4" key="1">
    <citation type="submission" date="2017-04" db="EMBL/GenBank/DDBJ databases">
        <authorList>
            <person name="Afonso C.L."/>
            <person name="Miller P.J."/>
            <person name="Scott M.A."/>
            <person name="Spackman E."/>
            <person name="Goraichik I."/>
            <person name="Dimitrov K.M."/>
            <person name="Suarez D.L."/>
            <person name="Swayne D.E."/>
        </authorList>
    </citation>
    <scope>NUCLEOTIDE SEQUENCE [LARGE SCALE GENOMIC DNA]</scope>
    <source>
        <strain evidence="3 4">N3/975</strain>
    </source>
</reference>
<dbReference type="GO" id="GO:0005829">
    <property type="term" value="C:cytosol"/>
    <property type="evidence" value="ECO:0007669"/>
    <property type="project" value="TreeGrafter"/>
</dbReference>
<evidence type="ECO:0000313" key="4">
    <source>
        <dbReference type="Proteomes" id="UP000192940"/>
    </source>
</evidence>
<organism evidence="3 4">
    <name type="scientific">Paenibacillus uliginis N3/975</name>
    <dbReference type="NCBI Taxonomy" id="1313296"/>
    <lineage>
        <taxon>Bacteria</taxon>
        <taxon>Bacillati</taxon>
        <taxon>Bacillota</taxon>
        <taxon>Bacilli</taxon>
        <taxon>Bacillales</taxon>
        <taxon>Paenibacillaceae</taxon>
        <taxon>Paenibacillus</taxon>
    </lineage>
</organism>
<dbReference type="InterPro" id="IPR050807">
    <property type="entry name" value="TransReg_Diox_bact_type"/>
</dbReference>
<dbReference type="AlphaFoldDB" id="A0A1X7HK13"/>
<dbReference type="CDD" id="cd00093">
    <property type="entry name" value="HTH_XRE"/>
    <property type="match status" value="1"/>
</dbReference>
<dbReference type="PANTHER" id="PTHR46797:SF1">
    <property type="entry name" value="METHYLPHOSPHONATE SYNTHASE"/>
    <property type="match status" value="1"/>
</dbReference>
<proteinExistence type="predicted"/>
<dbReference type="GO" id="GO:0003700">
    <property type="term" value="F:DNA-binding transcription factor activity"/>
    <property type="evidence" value="ECO:0007669"/>
    <property type="project" value="TreeGrafter"/>
</dbReference>
<dbReference type="STRING" id="1313296.SAMN05661091_4112"/>
<dbReference type="InterPro" id="IPR010982">
    <property type="entry name" value="Lambda_DNA-bd_dom_sf"/>
</dbReference>
<dbReference type="InterPro" id="IPR001387">
    <property type="entry name" value="Cro/C1-type_HTH"/>
</dbReference>